<protein>
    <submittedName>
        <fullName evidence="2">Uncharacterized protein</fullName>
    </submittedName>
</protein>
<keyword evidence="1" id="KW-1133">Transmembrane helix</keyword>
<dbReference type="RefSeq" id="WP_238214731.1">
    <property type="nucleotide sequence ID" value="NZ_BPUS01000013.1"/>
</dbReference>
<keyword evidence="1" id="KW-0472">Membrane</keyword>
<evidence type="ECO:0000313" key="2">
    <source>
        <dbReference type="EMBL" id="GJH27996.1"/>
    </source>
</evidence>
<dbReference type="Proteomes" id="UP001055111">
    <property type="component" value="Unassembled WGS sequence"/>
</dbReference>
<evidence type="ECO:0000256" key="1">
    <source>
        <dbReference type="SAM" id="Phobius"/>
    </source>
</evidence>
<feature type="transmembrane region" description="Helical" evidence="1">
    <location>
        <begin position="40"/>
        <end position="59"/>
    </location>
</feature>
<gene>
    <name evidence="2" type="ORF">CBA19CS42_25790</name>
</gene>
<evidence type="ECO:0000313" key="3">
    <source>
        <dbReference type="Proteomes" id="UP001055111"/>
    </source>
</evidence>
<organism evidence="2 3">
    <name type="scientific">Caballeronia novacaledonica</name>
    <dbReference type="NCBI Taxonomy" id="1544861"/>
    <lineage>
        <taxon>Bacteria</taxon>
        <taxon>Pseudomonadati</taxon>
        <taxon>Pseudomonadota</taxon>
        <taxon>Betaproteobacteria</taxon>
        <taxon>Burkholderiales</taxon>
        <taxon>Burkholderiaceae</taxon>
        <taxon>Caballeronia</taxon>
    </lineage>
</organism>
<accession>A0AA37IDQ0</accession>
<keyword evidence="1" id="KW-0812">Transmembrane</keyword>
<reference evidence="2" key="1">
    <citation type="submission" date="2022-09" db="EMBL/GenBank/DDBJ databases">
        <title>Isolation and characterization of 3-chlorobenzoate degrading bacteria from soils in Shizuoka.</title>
        <authorList>
            <person name="Ifat A."/>
            <person name="Ogawa N."/>
            <person name="Kimbara K."/>
            <person name="Moriuchi R."/>
            <person name="Dohra H."/>
            <person name="Shintani M."/>
        </authorList>
    </citation>
    <scope>NUCLEOTIDE SEQUENCE</scope>
    <source>
        <strain evidence="2">19CS4-2</strain>
    </source>
</reference>
<sequence>MNTQYAHAASSCVPCPGRHRGSNECESSPRPTLNSSRFPYARLFVGVLIGLFCKIYAACTTYDGAAFPRTDSASLPAFFPLLSCCSPAPDNHAGITAKTIQMLFAHCPGAAAEPRFRTTKNA</sequence>
<proteinExistence type="predicted"/>
<dbReference type="AlphaFoldDB" id="A0AA37IDQ0"/>
<dbReference type="EMBL" id="BPUS01000013">
    <property type="protein sequence ID" value="GJH27996.1"/>
    <property type="molecule type" value="Genomic_DNA"/>
</dbReference>
<comment type="caution">
    <text evidence="2">The sequence shown here is derived from an EMBL/GenBank/DDBJ whole genome shotgun (WGS) entry which is preliminary data.</text>
</comment>
<name>A0AA37IDQ0_9BURK</name>